<keyword evidence="3 8" id="KW-0808">Transferase</keyword>
<evidence type="ECO:0000259" key="7">
    <source>
        <dbReference type="Pfam" id="PF17827"/>
    </source>
</evidence>
<proteinExistence type="predicted"/>
<dbReference type="STRING" id="1122973.GCA_000379925_01192"/>
<dbReference type="GO" id="GO:0032259">
    <property type="term" value="P:methylation"/>
    <property type="evidence" value="ECO:0007669"/>
    <property type="project" value="UniProtKB-KW"/>
</dbReference>
<comment type="catalytic activity">
    <reaction evidence="5">
        <text>L-glutaminyl-[peptide chain release factor] + S-adenosyl-L-methionine = N(5)-methyl-L-glutaminyl-[peptide chain release factor] + S-adenosyl-L-homocysteine + H(+)</text>
        <dbReference type="Rhea" id="RHEA:42896"/>
        <dbReference type="Rhea" id="RHEA-COMP:10271"/>
        <dbReference type="Rhea" id="RHEA-COMP:10272"/>
        <dbReference type="ChEBI" id="CHEBI:15378"/>
        <dbReference type="ChEBI" id="CHEBI:30011"/>
        <dbReference type="ChEBI" id="CHEBI:57856"/>
        <dbReference type="ChEBI" id="CHEBI:59789"/>
        <dbReference type="ChEBI" id="CHEBI:61891"/>
        <dbReference type="EC" id="2.1.1.297"/>
    </reaction>
</comment>
<dbReference type="NCBIfam" id="TIGR00536">
    <property type="entry name" value="hemK_fam"/>
    <property type="match status" value="1"/>
</dbReference>
<dbReference type="RefSeq" id="WP_018358439.1">
    <property type="nucleotide sequence ID" value="NZ_CP197400.1"/>
</dbReference>
<dbReference type="Gene3D" id="1.10.8.10">
    <property type="entry name" value="DNA helicase RuvA subunit, C-terminal domain"/>
    <property type="match status" value="1"/>
</dbReference>
<dbReference type="EMBL" id="SPNC01000023">
    <property type="protein sequence ID" value="TFH96335.1"/>
    <property type="molecule type" value="Genomic_DNA"/>
</dbReference>
<evidence type="ECO:0000259" key="6">
    <source>
        <dbReference type="Pfam" id="PF05175"/>
    </source>
</evidence>
<dbReference type="Pfam" id="PF17827">
    <property type="entry name" value="PrmC_N"/>
    <property type="match status" value="1"/>
</dbReference>
<evidence type="ECO:0000256" key="1">
    <source>
        <dbReference type="ARBA" id="ARBA00012771"/>
    </source>
</evidence>
<dbReference type="AlphaFoldDB" id="A0A4Y8WQH9"/>
<dbReference type="OrthoDB" id="9800643at2"/>
<dbReference type="PANTHER" id="PTHR18895:SF74">
    <property type="entry name" value="MTRF1L RELEASE FACTOR GLUTAMINE METHYLTRANSFERASE"/>
    <property type="match status" value="1"/>
</dbReference>
<evidence type="ECO:0000313" key="8">
    <source>
        <dbReference type="EMBL" id="TFH96335.1"/>
    </source>
</evidence>
<dbReference type="PANTHER" id="PTHR18895">
    <property type="entry name" value="HEMK METHYLTRANSFERASE"/>
    <property type="match status" value="1"/>
</dbReference>
<evidence type="ECO:0000256" key="3">
    <source>
        <dbReference type="ARBA" id="ARBA00022679"/>
    </source>
</evidence>
<dbReference type="GO" id="GO:0102559">
    <property type="term" value="F:peptide chain release factor N(5)-glutamine methyltransferase activity"/>
    <property type="evidence" value="ECO:0007669"/>
    <property type="project" value="UniProtKB-EC"/>
</dbReference>
<evidence type="ECO:0000256" key="5">
    <source>
        <dbReference type="ARBA" id="ARBA00048391"/>
    </source>
</evidence>
<dbReference type="EC" id="2.1.1.297" evidence="1"/>
<name>A0A4Y8WQH9_9PORP</name>
<dbReference type="InterPro" id="IPR040758">
    <property type="entry name" value="PrmC_N"/>
</dbReference>
<dbReference type="InterPro" id="IPR050320">
    <property type="entry name" value="N5-glutamine_MTase"/>
</dbReference>
<reference evidence="8 9" key="1">
    <citation type="submission" date="2019-03" db="EMBL/GenBank/DDBJ databases">
        <title>Porphyromonas levii Isolated from the Uterus of Dairy Cows.</title>
        <authorList>
            <person name="Francis A.M."/>
        </authorList>
    </citation>
    <scope>NUCLEOTIDE SEQUENCE [LARGE SCALE GENOMIC DNA]</scope>
    <source>
        <strain evidence="8 9">AF5678</strain>
    </source>
</reference>
<organism evidence="8 9">
    <name type="scientific">Porphyromonas levii</name>
    <dbReference type="NCBI Taxonomy" id="28114"/>
    <lineage>
        <taxon>Bacteria</taxon>
        <taxon>Pseudomonadati</taxon>
        <taxon>Bacteroidota</taxon>
        <taxon>Bacteroidia</taxon>
        <taxon>Bacteroidales</taxon>
        <taxon>Porphyromonadaceae</taxon>
        <taxon>Porphyromonas</taxon>
    </lineage>
</organism>
<dbReference type="GO" id="GO:0003676">
    <property type="term" value="F:nucleic acid binding"/>
    <property type="evidence" value="ECO:0007669"/>
    <property type="project" value="InterPro"/>
</dbReference>
<dbReference type="Pfam" id="PF05175">
    <property type="entry name" value="MTS"/>
    <property type="match status" value="1"/>
</dbReference>
<dbReference type="InterPro" id="IPR029063">
    <property type="entry name" value="SAM-dependent_MTases_sf"/>
</dbReference>
<evidence type="ECO:0000256" key="4">
    <source>
        <dbReference type="ARBA" id="ARBA00022691"/>
    </source>
</evidence>
<dbReference type="Proteomes" id="UP000297225">
    <property type="component" value="Unassembled WGS sequence"/>
</dbReference>
<dbReference type="InterPro" id="IPR007848">
    <property type="entry name" value="Small_mtfrase_dom"/>
</dbReference>
<dbReference type="Gene3D" id="3.40.50.150">
    <property type="entry name" value="Vaccinia Virus protein VP39"/>
    <property type="match status" value="1"/>
</dbReference>
<dbReference type="PROSITE" id="PS00092">
    <property type="entry name" value="N6_MTASE"/>
    <property type="match status" value="1"/>
</dbReference>
<keyword evidence="9" id="KW-1185">Reference proteome</keyword>
<feature type="domain" description="Release factor glutamine methyltransferase N-terminal" evidence="7">
    <location>
        <begin position="10"/>
        <end position="75"/>
    </location>
</feature>
<evidence type="ECO:0000256" key="2">
    <source>
        <dbReference type="ARBA" id="ARBA00022603"/>
    </source>
</evidence>
<feature type="domain" description="Methyltransferase small" evidence="6">
    <location>
        <begin position="114"/>
        <end position="194"/>
    </location>
</feature>
<comment type="caution">
    <text evidence="8">The sequence shown here is derived from an EMBL/GenBank/DDBJ whole genome shotgun (WGS) entry which is preliminary data.</text>
</comment>
<evidence type="ECO:0000313" key="9">
    <source>
        <dbReference type="Proteomes" id="UP000297225"/>
    </source>
</evidence>
<dbReference type="InterPro" id="IPR002052">
    <property type="entry name" value="DNA_methylase_N6_adenine_CS"/>
</dbReference>
<dbReference type="CDD" id="cd02440">
    <property type="entry name" value="AdoMet_MTases"/>
    <property type="match status" value="1"/>
</dbReference>
<sequence>MSDVQSTKRWLSQELFTYYPEAEAEQIARQLLEEACGKPYPLLVVSDYKVTQKINVLKGWLARLLGREPIQYVLGHTYFGGMELIVCPGVLIPRPETEELCQLLLERGYLFSGAVTADICTGSGAIAVFMARAGAKVEAVELSPMALEVAKENITHQGGVVTLREADILHDYTPMYDAYDLVVSNPPYVLERERNEILPHVLEQEPSMALFVPDEDPLLFYRRIKELYHAKVFAFEINPLCVAELRELFADKEVEFIKDFRGNIRFLIVR</sequence>
<dbReference type="InterPro" id="IPR004556">
    <property type="entry name" value="HemK-like"/>
</dbReference>
<keyword evidence="4" id="KW-0949">S-adenosyl-L-methionine</keyword>
<gene>
    <name evidence="8" type="ORF">E4P47_02580</name>
</gene>
<keyword evidence="2 8" id="KW-0489">Methyltransferase</keyword>
<protein>
    <recommendedName>
        <fullName evidence="1">peptide chain release factor N(5)-glutamine methyltransferase</fullName>
        <ecNumber evidence="1">2.1.1.297</ecNumber>
    </recommendedName>
</protein>
<accession>A0A4Y8WQH9</accession>
<dbReference type="SUPFAM" id="SSF53335">
    <property type="entry name" value="S-adenosyl-L-methionine-dependent methyltransferases"/>
    <property type="match status" value="1"/>
</dbReference>